<keyword evidence="1" id="KW-0805">Transcription regulation</keyword>
<dbReference type="PROSITE" id="PS01117">
    <property type="entry name" value="HTH_MARR_1"/>
    <property type="match status" value="1"/>
</dbReference>
<dbReference type="AlphaFoldDB" id="A0A644V0E9"/>
<dbReference type="InterPro" id="IPR023187">
    <property type="entry name" value="Tscrpt_reg_MarR-type_CS"/>
</dbReference>
<dbReference type="SMART" id="SM00347">
    <property type="entry name" value="HTH_MARR"/>
    <property type="match status" value="1"/>
</dbReference>
<dbReference type="InterPro" id="IPR036390">
    <property type="entry name" value="WH_DNA-bd_sf"/>
</dbReference>
<dbReference type="Pfam" id="PF01047">
    <property type="entry name" value="MarR"/>
    <property type="match status" value="1"/>
</dbReference>
<proteinExistence type="predicted"/>
<comment type="caution">
    <text evidence="5">The sequence shown here is derived from an EMBL/GenBank/DDBJ whole genome shotgun (WGS) entry which is preliminary data.</text>
</comment>
<dbReference type="PROSITE" id="PS50995">
    <property type="entry name" value="HTH_MARR_2"/>
    <property type="match status" value="1"/>
</dbReference>
<evidence type="ECO:0000313" key="5">
    <source>
        <dbReference type="EMBL" id="MPL84382.1"/>
    </source>
</evidence>
<evidence type="ECO:0000259" key="4">
    <source>
        <dbReference type="PROSITE" id="PS50995"/>
    </source>
</evidence>
<feature type="domain" description="HTH marR-type" evidence="4">
    <location>
        <begin position="1"/>
        <end position="138"/>
    </location>
</feature>
<organism evidence="5">
    <name type="scientific">bioreactor metagenome</name>
    <dbReference type="NCBI Taxonomy" id="1076179"/>
    <lineage>
        <taxon>unclassified sequences</taxon>
        <taxon>metagenomes</taxon>
        <taxon>ecological metagenomes</taxon>
    </lineage>
</organism>
<evidence type="ECO:0000256" key="2">
    <source>
        <dbReference type="ARBA" id="ARBA00023125"/>
    </source>
</evidence>
<dbReference type="PANTHER" id="PTHR42756:SF1">
    <property type="entry name" value="TRANSCRIPTIONAL REPRESSOR OF EMRAB OPERON"/>
    <property type="match status" value="1"/>
</dbReference>
<dbReference type="SUPFAM" id="SSF46785">
    <property type="entry name" value="Winged helix' DNA-binding domain"/>
    <property type="match status" value="1"/>
</dbReference>
<dbReference type="EMBL" id="VSSQ01000189">
    <property type="protein sequence ID" value="MPL84382.1"/>
    <property type="molecule type" value="Genomic_DNA"/>
</dbReference>
<reference evidence="5" key="1">
    <citation type="submission" date="2019-08" db="EMBL/GenBank/DDBJ databases">
        <authorList>
            <person name="Kucharzyk K."/>
            <person name="Murdoch R.W."/>
            <person name="Higgins S."/>
            <person name="Loffler F."/>
        </authorList>
    </citation>
    <scope>NUCLEOTIDE SEQUENCE</scope>
</reference>
<gene>
    <name evidence="5" type="primary">mhqR_3</name>
    <name evidence="5" type="ORF">SDC9_30347</name>
</gene>
<dbReference type="PRINTS" id="PR00598">
    <property type="entry name" value="HTHMARR"/>
</dbReference>
<dbReference type="InterPro" id="IPR000835">
    <property type="entry name" value="HTH_MarR-typ"/>
</dbReference>
<keyword evidence="2" id="KW-0238">DNA-binding</keyword>
<evidence type="ECO:0000256" key="3">
    <source>
        <dbReference type="ARBA" id="ARBA00023163"/>
    </source>
</evidence>
<evidence type="ECO:0000256" key="1">
    <source>
        <dbReference type="ARBA" id="ARBA00023015"/>
    </source>
</evidence>
<dbReference type="GO" id="GO:0003700">
    <property type="term" value="F:DNA-binding transcription factor activity"/>
    <property type="evidence" value="ECO:0007669"/>
    <property type="project" value="InterPro"/>
</dbReference>
<keyword evidence="3" id="KW-0804">Transcription</keyword>
<accession>A0A644V0E9</accession>
<dbReference type="PANTHER" id="PTHR42756">
    <property type="entry name" value="TRANSCRIPTIONAL REGULATOR, MARR"/>
    <property type="match status" value="1"/>
</dbReference>
<dbReference type="Gene3D" id="1.10.10.10">
    <property type="entry name" value="Winged helix-like DNA-binding domain superfamily/Winged helix DNA-binding domain"/>
    <property type="match status" value="1"/>
</dbReference>
<name>A0A644V0E9_9ZZZZ</name>
<dbReference type="InterPro" id="IPR036388">
    <property type="entry name" value="WH-like_DNA-bd_sf"/>
</dbReference>
<dbReference type="GO" id="GO:0003677">
    <property type="term" value="F:DNA binding"/>
    <property type="evidence" value="ECO:0007669"/>
    <property type="project" value="UniProtKB-KW"/>
</dbReference>
<sequence>MILNKQVGVFLNLVHCKFKQFMNSIFAEHGFNLTAEQFLVMDTLWDEGIMSQQEIADMILKDKNSVTKLIDALEKKGLVIRIAGEEDRRQKMIHLTEKAVEVKEAITKIALESTDHIIKDIPKEELISFIKVLHKMADNIDSLSLNNEQ</sequence>
<protein>
    <submittedName>
        <fullName evidence="5">HTH-type transcriptional regulator MhqR</fullName>
    </submittedName>
</protein>